<dbReference type="InterPro" id="IPR002938">
    <property type="entry name" value="FAD-bd"/>
</dbReference>
<comment type="cofactor">
    <cofactor evidence="1">
        <name>FAD</name>
        <dbReference type="ChEBI" id="CHEBI:57692"/>
    </cofactor>
</comment>
<comment type="similarity">
    <text evidence="3">Belongs to the UbiH/COQ6 family.</text>
</comment>
<dbReference type="RefSeq" id="WP_194856103.1">
    <property type="nucleotide sequence ID" value="NZ_ARXR01000015.1"/>
</dbReference>
<comment type="pathway">
    <text evidence="2">Cofactor biosynthesis; ubiquinone biosynthesis.</text>
</comment>
<evidence type="ECO:0000256" key="3">
    <source>
        <dbReference type="ARBA" id="ARBA00005349"/>
    </source>
</evidence>
<sequence length="417" mass="44543">MTNDPANLSSTTHTDVLIVGGGMAGGLLSLLLADAGFSVRVLDAGPAPVRPSGESAPRVSTLSEASHWLLRHAGVWDRLDPERVQAYASMQVWDRDGTGEVRFSAADAGADCLGWLLENDHLTAALFEAAGERDTLAWHGDTPVDDLTRDGDGWRVTAGDRTFSADLLVGADGARSRVRDAAGIPAPARDSGHRALVATIETDRPHGGCARQAFMDSGPLALLPLFGHGGHRGDGHRCSIVWSAWPQRSDELMALDDDAFGAALSQATGEVLGAARVVSRRAVFPIEERHASRYQGRALALVGDAAHVIHPLAGQGINLGLLDAAVLAEELGRARAAGLPVAHATILARYERRRRADNLLMQNAMRGFKLLFERPEPAVRWLRNTGLGLVNRLAPARHAFMHRALGRAGDLPRNARP</sequence>
<dbReference type="EMBL" id="ARXR01000015">
    <property type="protein sequence ID" value="MBF5053369.1"/>
    <property type="molecule type" value="Genomic_DNA"/>
</dbReference>
<evidence type="ECO:0000256" key="7">
    <source>
        <dbReference type="ARBA" id="ARBA00023033"/>
    </source>
</evidence>
<evidence type="ECO:0000256" key="2">
    <source>
        <dbReference type="ARBA" id="ARBA00004749"/>
    </source>
</evidence>
<dbReference type="InterPro" id="IPR051205">
    <property type="entry name" value="UbiH/COQ6_monooxygenase"/>
</dbReference>
<dbReference type="PRINTS" id="PR00420">
    <property type="entry name" value="RNGMNOXGNASE"/>
</dbReference>
<evidence type="ECO:0000259" key="8">
    <source>
        <dbReference type="Pfam" id="PF01494"/>
    </source>
</evidence>
<dbReference type="Gene3D" id="3.50.50.60">
    <property type="entry name" value="FAD/NAD(P)-binding domain"/>
    <property type="match status" value="2"/>
</dbReference>
<dbReference type="SUPFAM" id="SSF51905">
    <property type="entry name" value="FAD/NAD(P)-binding domain"/>
    <property type="match status" value="1"/>
</dbReference>
<reference evidence="9 10" key="1">
    <citation type="submission" date="2012-09" db="EMBL/GenBank/DDBJ databases">
        <title>Genome Sequence of alkane-degrading Bacterium Alcanivorax venustensis ISO4.</title>
        <authorList>
            <person name="Lai Q."/>
            <person name="Shao Z."/>
        </authorList>
    </citation>
    <scope>NUCLEOTIDE SEQUENCE [LARGE SCALE GENOMIC DNA]</scope>
    <source>
        <strain evidence="9 10">ISO4</strain>
    </source>
</reference>
<name>A0ABS0AGY7_9GAMM</name>
<feature type="domain" description="FAD-binding" evidence="8">
    <location>
        <begin position="14"/>
        <end position="356"/>
    </location>
</feature>
<keyword evidence="5" id="KW-0274">FAD</keyword>
<keyword evidence="6" id="KW-0560">Oxidoreductase</keyword>
<dbReference type="Pfam" id="PF01494">
    <property type="entry name" value="FAD_binding_3"/>
    <property type="match status" value="1"/>
</dbReference>
<dbReference type="InterPro" id="IPR018168">
    <property type="entry name" value="Ubi_Hdrlase_CS"/>
</dbReference>
<keyword evidence="10" id="KW-1185">Reference proteome</keyword>
<evidence type="ECO:0000313" key="10">
    <source>
        <dbReference type="Proteomes" id="UP000644441"/>
    </source>
</evidence>
<proteinExistence type="inferred from homology"/>
<dbReference type="InterPro" id="IPR010971">
    <property type="entry name" value="UbiH/COQ6"/>
</dbReference>
<evidence type="ECO:0000313" key="9">
    <source>
        <dbReference type="EMBL" id="MBF5053369.1"/>
    </source>
</evidence>
<dbReference type="PANTHER" id="PTHR43876:SF7">
    <property type="entry name" value="UBIQUINONE BIOSYNTHESIS MONOOXYGENASE COQ6, MITOCHONDRIAL"/>
    <property type="match status" value="1"/>
</dbReference>
<organism evidence="9 10">
    <name type="scientific">Alloalcanivorax venustensis ISO4</name>
    <dbReference type="NCBI Taxonomy" id="1177184"/>
    <lineage>
        <taxon>Bacteria</taxon>
        <taxon>Pseudomonadati</taxon>
        <taxon>Pseudomonadota</taxon>
        <taxon>Gammaproteobacteria</taxon>
        <taxon>Oceanospirillales</taxon>
        <taxon>Alcanivoracaceae</taxon>
        <taxon>Alloalcanivorax</taxon>
    </lineage>
</organism>
<accession>A0ABS0AGY7</accession>
<dbReference type="PROSITE" id="PS01304">
    <property type="entry name" value="UBIH"/>
    <property type="match status" value="1"/>
</dbReference>
<dbReference type="Proteomes" id="UP000644441">
    <property type="component" value="Unassembled WGS sequence"/>
</dbReference>
<dbReference type="InterPro" id="IPR036188">
    <property type="entry name" value="FAD/NAD-bd_sf"/>
</dbReference>
<dbReference type="PANTHER" id="PTHR43876">
    <property type="entry name" value="UBIQUINONE BIOSYNTHESIS MONOOXYGENASE COQ6, MITOCHONDRIAL"/>
    <property type="match status" value="1"/>
</dbReference>
<keyword evidence="4" id="KW-0285">Flavoprotein</keyword>
<evidence type="ECO:0000256" key="1">
    <source>
        <dbReference type="ARBA" id="ARBA00001974"/>
    </source>
</evidence>
<evidence type="ECO:0000256" key="6">
    <source>
        <dbReference type="ARBA" id="ARBA00023002"/>
    </source>
</evidence>
<gene>
    <name evidence="9" type="ORF">ISO4_01971</name>
</gene>
<keyword evidence="7" id="KW-0503">Monooxygenase</keyword>
<protein>
    <submittedName>
        <fullName evidence="9">Oxygenase</fullName>
    </submittedName>
</protein>
<dbReference type="NCBIfam" id="TIGR01988">
    <property type="entry name" value="Ubi-OHases"/>
    <property type="match status" value="1"/>
</dbReference>
<evidence type="ECO:0000256" key="5">
    <source>
        <dbReference type="ARBA" id="ARBA00022827"/>
    </source>
</evidence>
<evidence type="ECO:0000256" key="4">
    <source>
        <dbReference type="ARBA" id="ARBA00022630"/>
    </source>
</evidence>
<comment type="caution">
    <text evidence="9">The sequence shown here is derived from an EMBL/GenBank/DDBJ whole genome shotgun (WGS) entry which is preliminary data.</text>
</comment>